<evidence type="ECO:0000256" key="7">
    <source>
        <dbReference type="ARBA" id="ARBA00022674"/>
    </source>
</evidence>
<keyword evidence="8" id="KW-0732">Signal</keyword>
<evidence type="ECO:0000256" key="8">
    <source>
        <dbReference type="ARBA" id="ARBA00022729"/>
    </source>
</evidence>
<evidence type="ECO:0000256" key="4">
    <source>
        <dbReference type="ARBA" id="ARBA00020104"/>
    </source>
</evidence>
<dbReference type="SUPFAM" id="SSF57535">
    <property type="entry name" value="Complement control module/SCR domain"/>
    <property type="match status" value="5"/>
</dbReference>
<reference evidence="16" key="1">
    <citation type="submission" date="2025-08" db="UniProtKB">
        <authorList>
            <consortium name="Ensembl"/>
        </authorList>
    </citation>
    <scope>IDENTIFICATION</scope>
</reference>
<organism evidence="16 17">
    <name type="scientific">Mola mola</name>
    <name type="common">Ocean sunfish</name>
    <name type="synonym">Tetraodon mola</name>
    <dbReference type="NCBI Taxonomy" id="94237"/>
    <lineage>
        <taxon>Eukaryota</taxon>
        <taxon>Metazoa</taxon>
        <taxon>Chordata</taxon>
        <taxon>Craniata</taxon>
        <taxon>Vertebrata</taxon>
        <taxon>Euteleostomi</taxon>
        <taxon>Actinopterygii</taxon>
        <taxon>Neopterygii</taxon>
        <taxon>Teleostei</taxon>
        <taxon>Neoteleostei</taxon>
        <taxon>Acanthomorphata</taxon>
        <taxon>Eupercaria</taxon>
        <taxon>Tetraodontiformes</taxon>
        <taxon>Molidae</taxon>
        <taxon>Mola</taxon>
    </lineage>
</organism>
<reference evidence="16" key="2">
    <citation type="submission" date="2025-09" db="UniProtKB">
        <authorList>
            <consortium name="Ensembl"/>
        </authorList>
    </citation>
    <scope>IDENTIFICATION</scope>
</reference>
<dbReference type="Proteomes" id="UP000261620">
    <property type="component" value="Unplaced"/>
</dbReference>
<evidence type="ECO:0000313" key="16">
    <source>
        <dbReference type="Ensembl" id="ENSMMOP00000000644.1"/>
    </source>
</evidence>
<accession>A0A3Q3VWX1</accession>
<evidence type="ECO:0000256" key="9">
    <source>
        <dbReference type="ARBA" id="ARBA00022737"/>
    </source>
</evidence>
<dbReference type="SMART" id="SM00032">
    <property type="entry name" value="CCP"/>
    <property type="match status" value="4"/>
</dbReference>
<dbReference type="Pfam" id="PF09014">
    <property type="entry name" value="Sushi_2"/>
    <property type="match status" value="1"/>
</dbReference>
<feature type="disulfide bond" evidence="14">
    <location>
        <begin position="116"/>
        <end position="143"/>
    </location>
</feature>
<dbReference type="PROSITE" id="PS50923">
    <property type="entry name" value="SUSHI"/>
    <property type="match status" value="4"/>
</dbReference>
<dbReference type="PANTHER" id="PTHR45785:SF2">
    <property type="entry name" value="COMPLEMENT FACTOR H-RELATED"/>
    <property type="match status" value="1"/>
</dbReference>
<comment type="function">
    <text evidence="1">Binds to various kinds of negatively charged substances such as heparin, phospholipids, and dextran sulfate. May prevent activation of the intrinsic blood coagulation cascade by binding to phospholipids on the surface of damaged cells.</text>
</comment>
<dbReference type="AlphaFoldDB" id="A0A3Q3VWX1"/>
<evidence type="ECO:0000313" key="17">
    <source>
        <dbReference type="Proteomes" id="UP000261620"/>
    </source>
</evidence>
<comment type="subcellular location">
    <subcellularLocation>
        <location evidence="3">Secreted</location>
    </subcellularLocation>
    <subcellularLocation>
        <location evidence="2">Virion</location>
    </subcellularLocation>
</comment>
<evidence type="ECO:0000256" key="10">
    <source>
        <dbReference type="ARBA" id="ARBA00023157"/>
    </source>
</evidence>
<dbReference type="OMA" id="NWSEKPS"/>
<feature type="domain" description="Sushi" evidence="15">
    <location>
        <begin position="209"/>
        <end position="268"/>
    </location>
</feature>
<keyword evidence="9" id="KW-0677">Repeat</keyword>
<evidence type="ECO:0000259" key="15">
    <source>
        <dbReference type="PROSITE" id="PS50923"/>
    </source>
</evidence>
<comment type="caution">
    <text evidence="14">Lacks conserved residue(s) required for the propagation of feature annotation.</text>
</comment>
<evidence type="ECO:0000256" key="1">
    <source>
        <dbReference type="ARBA" id="ARBA00003651"/>
    </source>
</evidence>
<sequence>MSHCLSKVQQNPQFPSLRVCASVPSVCARPELGGDVHIKGDQRYFNPGVRLTLTCKRGYSPVSGPRSIICSTSGKWTRTNFFCSGVFPRCPHPIAFSNGELHYTDNVYGSTINYTCHKGYNLIGAHTAECLANGSWSAPVPECKSVECGLAPIPQYGAIIYNKMIRGNSTRYGTWGTYRCLPPYVIFGDARAECTASGTWTKTPECQVVTCPPPENIDRGYKSNNEQRPFDYTETVKYGCLGEFVLEGSFQIVCQKNGNWSEKPSCKGEPTREVSGRVLILYRGRNMYIKELKPDRVLHNEIVSFYCMDEARKCDYVVPTQCIDGEIIIPECFEEPSVHSDSLPSEIAQC</sequence>
<evidence type="ECO:0000256" key="11">
    <source>
        <dbReference type="ARBA" id="ARBA00023180"/>
    </source>
</evidence>
<keyword evidence="17" id="KW-1185">Reference proteome</keyword>
<keyword evidence="6 14" id="KW-0768">Sushi</keyword>
<dbReference type="Gene3D" id="2.10.70.10">
    <property type="entry name" value="Complement Module, domain 1"/>
    <property type="match status" value="5"/>
</dbReference>
<evidence type="ECO:0000256" key="5">
    <source>
        <dbReference type="ARBA" id="ARBA00022525"/>
    </source>
</evidence>
<evidence type="ECO:0000256" key="13">
    <source>
        <dbReference type="ARBA" id="ARBA00033414"/>
    </source>
</evidence>
<dbReference type="GO" id="GO:0005576">
    <property type="term" value="C:extracellular region"/>
    <property type="evidence" value="ECO:0007669"/>
    <property type="project" value="UniProtKB-SubCell"/>
</dbReference>
<dbReference type="Ensembl" id="ENSMMOT00000000655.1">
    <property type="protein sequence ID" value="ENSMMOP00000000644.1"/>
    <property type="gene ID" value="ENSMMOG00000000558.1"/>
</dbReference>
<keyword evidence="7" id="KW-0358">Heparin-binding</keyword>
<dbReference type="GO" id="GO:0008201">
    <property type="term" value="F:heparin binding"/>
    <property type="evidence" value="ECO:0007669"/>
    <property type="project" value="UniProtKB-KW"/>
</dbReference>
<dbReference type="PANTHER" id="PTHR45785">
    <property type="entry name" value="COMPLEMENT FACTOR H-RELATED"/>
    <property type="match status" value="1"/>
</dbReference>
<name>A0A3Q3VWX1_MOLML</name>
<protein>
    <recommendedName>
        <fullName evidence="4">Beta-2-glycoprotein 1</fullName>
    </recommendedName>
    <alternativeName>
        <fullName evidence="12">Apolipoprotein H</fullName>
    </alternativeName>
    <alternativeName>
        <fullName evidence="13">Beta-2-glycoprotein I</fullName>
    </alternativeName>
</protein>
<evidence type="ECO:0000256" key="2">
    <source>
        <dbReference type="ARBA" id="ARBA00004328"/>
    </source>
</evidence>
<feature type="domain" description="Sushi" evidence="15">
    <location>
        <begin position="25"/>
        <end position="85"/>
    </location>
</feature>
<dbReference type="STRING" id="94237.ENSMMOP00000000644"/>
<feature type="domain" description="Sushi" evidence="15">
    <location>
        <begin position="88"/>
        <end position="145"/>
    </location>
</feature>
<feature type="domain" description="Sushi" evidence="15">
    <location>
        <begin position="146"/>
        <end position="208"/>
    </location>
</feature>
<keyword evidence="5" id="KW-0964">Secreted</keyword>
<dbReference type="InterPro" id="IPR015104">
    <property type="entry name" value="Sushi_2"/>
</dbReference>
<evidence type="ECO:0000256" key="12">
    <source>
        <dbReference type="ARBA" id="ARBA00029855"/>
    </source>
</evidence>
<dbReference type="CDD" id="cd00033">
    <property type="entry name" value="CCP"/>
    <property type="match status" value="4"/>
</dbReference>
<keyword evidence="10 14" id="KW-1015">Disulfide bond</keyword>
<dbReference type="InterPro" id="IPR035976">
    <property type="entry name" value="Sushi/SCR/CCP_sf"/>
</dbReference>
<feature type="disulfide bond" evidence="14">
    <location>
        <begin position="27"/>
        <end position="70"/>
    </location>
</feature>
<dbReference type="InterPro" id="IPR000436">
    <property type="entry name" value="Sushi_SCR_CCP_dom"/>
</dbReference>
<evidence type="ECO:0000256" key="3">
    <source>
        <dbReference type="ARBA" id="ARBA00004613"/>
    </source>
</evidence>
<evidence type="ECO:0000256" key="14">
    <source>
        <dbReference type="PROSITE-ProRule" id="PRU00302"/>
    </source>
</evidence>
<evidence type="ECO:0000256" key="6">
    <source>
        <dbReference type="ARBA" id="ARBA00022659"/>
    </source>
</evidence>
<feature type="disulfide bond" evidence="14">
    <location>
        <begin position="211"/>
        <end position="254"/>
    </location>
</feature>
<keyword evidence="11" id="KW-0325">Glycoprotein</keyword>
<dbReference type="InterPro" id="IPR051503">
    <property type="entry name" value="ComplSys_Reg/VirEntry_Med"/>
</dbReference>
<dbReference type="Pfam" id="PF00084">
    <property type="entry name" value="Sushi"/>
    <property type="match status" value="4"/>
</dbReference>
<proteinExistence type="predicted"/>